<evidence type="ECO:0000259" key="1">
    <source>
        <dbReference type="Pfam" id="PF20283"/>
    </source>
</evidence>
<gene>
    <name evidence="2" type="ORF">PspP123CL_07500</name>
</gene>
<dbReference type="Pfam" id="PF20283">
    <property type="entry name" value="CTD7"/>
    <property type="match status" value="1"/>
</dbReference>
<dbReference type="InterPro" id="IPR046913">
    <property type="entry name" value="ABC-3C_CTD7"/>
</dbReference>
<dbReference type="RefSeq" id="WP_124748445.1">
    <property type="nucleotide sequence ID" value="NZ_JAEILJ010000048.1"/>
</dbReference>
<protein>
    <recommendedName>
        <fullName evidence="1">ABC-three component systems C-terminal domain-containing protein</fullName>
    </recommendedName>
</protein>
<sequence>MENASASAAGYAYQFERALYRIFTVKHRFARIGIETGDDLEEISYVKDGKKRILEQDKLSKLKNSPLKDSSQNLWNTLSIWLKEMYQSGDEYTEHEFILVTNRTVPQDSLAFLLSSSQSEEAVAQAIKLLRAHAEKITGAVEKIAKNVCSYDDDDIAYIIRNMTVVDGQDGESLKDATYAALQFPSDIEGSEEEIYQALIGHLLSSCLASWHSGEAFWAEVQPFFNKKHALCELYINHGMTPLPQEETGYRILLDDYKDLPLPFISQLRNVLSRESLLNKELGHFWAAYSERTRLLASGKILLQHIDEAESILAARWESITDARVLLEDKDPSDFTTADFKDIYIQTSSCDNQFALKLGRINSNQRYLFMGTYHHQANESGSKHPIHWHQEKDEES</sequence>
<accession>A0A6B2AWP2</accession>
<feature type="domain" description="ABC-three component systems C-terminal" evidence="1">
    <location>
        <begin position="264"/>
        <end position="391"/>
    </location>
</feature>
<dbReference type="EMBL" id="VLIF01000003">
    <property type="protein sequence ID" value="NAO75835.1"/>
    <property type="molecule type" value="Genomic_DNA"/>
</dbReference>
<proteinExistence type="predicted"/>
<dbReference type="AlphaFoldDB" id="A0A6B2AWP2"/>
<name>A0A6B2AWP2_PSESX</name>
<evidence type="ECO:0000313" key="2">
    <source>
        <dbReference type="EMBL" id="NAO75835.1"/>
    </source>
</evidence>
<reference evidence="2" key="1">
    <citation type="journal article" date="2020" name="Phytopathology">
        <title>Zucchini vein clearing disease is caused by several lineages within Pseudomonas syringae species complex.</title>
        <authorList>
            <person name="Lacault C."/>
            <person name="Briand M."/>
            <person name="Jacques M.A."/>
            <person name="Darrasse A."/>
        </authorList>
    </citation>
    <scope>NUCLEOTIDE SEQUENCE</scope>
    <source>
        <strain evidence="2">P123</strain>
    </source>
</reference>
<comment type="caution">
    <text evidence="2">The sequence shown here is derived from an EMBL/GenBank/DDBJ whole genome shotgun (WGS) entry which is preliminary data.</text>
</comment>
<organism evidence="2">
    <name type="scientific">Pseudomonas syringae</name>
    <dbReference type="NCBI Taxonomy" id="317"/>
    <lineage>
        <taxon>Bacteria</taxon>
        <taxon>Pseudomonadati</taxon>
        <taxon>Pseudomonadota</taxon>
        <taxon>Gammaproteobacteria</taxon>
        <taxon>Pseudomonadales</taxon>
        <taxon>Pseudomonadaceae</taxon>
        <taxon>Pseudomonas</taxon>
    </lineage>
</organism>